<proteinExistence type="predicted"/>
<dbReference type="GO" id="GO:0043565">
    <property type="term" value="F:sequence-specific DNA binding"/>
    <property type="evidence" value="ECO:0007669"/>
    <property type="project" value="InterPro"/>
</dbReference>
<keyword evidence="6" id="KW-1185">Reference proteome</keyword>
<organism evidence="5 6">
    <name type="scientific">Mucilaginibacter galii</name>
    <dbReference type="NCBI Taxonomy" id="2005073"/>
    <lineage>
        <taxon>Bacteria</taxon>
        <taxon>Pseudomonadati</taxon>
        <taxon>Bacteroidota</taxon>
        <taxon>Sphingobacteriia</taxon>
        <taxon>Sphingobacteriales</taxon>
        <taxon>Sphingobacteriaceae</taxon>
        <taxon>Mucilaginibacter</taxon>
    </lineage>
</organism>
<evidence type="ECO:0000313" key="5">
    <source>
        <dbReference type="EMBL" id="GGI49947.1"/>
    </source>
</evidence>
<dbReference type="EMBL" id="BMDO01000002">
    <property type="protein sequence ID" value="GGI49947.1"/>
    <property type="molecule type" value="Genomic_DNA"/>
</dbReference>
<dbReference type="SUPFAM" id="SSF46689">
    <property type="entry name" value="Homeodomain-like"/>
    <property type="match status" value="1"/>
</dbReference>
<dbReference type="RefSeq" id="WP_188414675.1">
    <property type="nucleotide sequence ID" value="NZ_BMDO01000002.1"/>
</dbReference>
<keyword evidence="1" id="KW-0805">Transcription regulation</keyword>
<evidence type="ECO:0000256" key="1">
    <source>
        <dbReference type="ARBA" id="ARBA00023015"/>
    </source>
</evidence>
<dbReference type="AlphaFoldDB" id="A0A917J8A8"/>
<dbReference type="GO" id="GO:0003700">
    <property type="term" value="F:DNA-binding transcription factor activity"/>
    <property type="evidence" value="ECO:0007669"/>
    <property type="project" value="InterPro"/>
</dbReference>
<evidence type="ECO:0000256" key="3">
    <source>
        <dbReference type="ARBA" id="ARBA00023163"/>
    </source>
</evidence>
<dbReference type="InterPro" id="IPR018060">
    <property type="entry name" value="HTH_AraC"/>
</dbReference>
<keyword evidence="3" id="KW-0804">Transcription</keyword>
<dbReference type="PANTHER" id="PTHR43280">
    <property type="entry name" value="ARAC-FAMILY TRANSCRIPTIONAL REGULATOR"/>
    <property type="match status" value="1"/>
</dbReference>
<dbReference type="PRINTS" id="PR00032">
    <property type="entry name" value="HTHARAC"/>
</dbReference>
<evidence type="ECO:0000259" key="4">
    <source>
        <dbReference type="PROSITE" id="PS01124"/>
    </source>
</evidence>
<dbReference type="InterPro" id="IPR020449">
    <property type="entry name" value="Tscrpt_reg_AraC-type_HTH"/>
</dbReference>
<evidence type="ECO:0000313" key="6">
    <source>
        <dbReference type="Proteomes" id="UP000662074"/>
    </source>
</evidence>
<accession>A0A917J8A8</accession>
<protein>
    <recommendedName>
        <fullName evidence="4">HTH araC/xylS-type domain-containing protein</fullName>
    </recommendedName>
</protein>
<feature type="domain" description="HTH araC/xylS-type" evidence="4">
    <location>
        <begin position="193"/>
        <end position="291"/>
    </location>
</feature>
<dbReference type="SMART" id="SM00342">
    <property type="entry name" value="HTH_ARAC"/>
    <property type="match status" value="1"/>
</dbReference>
<dbReference type="InterPro" id="IPR037923">
    <property type="entry name" value="HTH-like"/>
</dbReference>
<dbReference type="Proteomes" id="UP000662074">
    <property type="component" value="Unassembled WGS sequence"/>
</dbReference>
<reference evidence="5" key="2">
    <citation type="submission" date="2020-09" db="EMBL/GenBank/DDBJ databases">
        <authorList>
            <person name="Sun Q."/>
            <person name="Sedlacek I."/>
        </authorList>
    </citation>
    <scope>NUCLEOTIDE SEQUENCE</scope>
    <source>
        <strain evidence="5">CCM 8711</strain>
    </source>
</reference>
<keyword evidence="2" id="KW-0238">DNA-binding</keyword>
<sequence>MYPSTVLDVIPNYPFEPDESVANPIFRIQRDDCVATYKRSDFLIPHRKEYYFMALVKAGSSRHWIDTVPYTVRPGAFYFTIPHQVHLKEEVQPFTGISLGITEEFLALDESGALKKLPVIQNPDNGHELVLSDADLLFVEDLLEKMLAEYNTKNNWQNTMLLAYTKVLLIYLSRLYEQQFSLATPQPNRLLLKTYLSKIEEWYTRLHDVAAYAGMMNLSAGHLSELVKEQSGKPAIVHIHERLIVEAKRLLFHTDQSIKEIAFALGFEDASYFNRFFKRIALTTPAHYRSSIRKMYH</sequence>
<dbReference type="SUPFAM" id="SSF51215">
    <property type="entry name" value="Regulatory protein AraC"/>
    <property type="match status" value="1"/>
</dbReference>
<dbReference type="PROSITE" id="PS01124">
    <property type="entry name" value="HTH_ARAC_FAMILY_2"/>
    <property type="match status" value="1"/>
</dbReference>
<gene>
    <name evidence="5" type="ORF">GCM10011425_11590</name>
</gene>
<reference evidence="5" key="1">
    <citation type="journal article" date="2014" name="Int. J. Syst. Evol. Microbiol.">
        <title>Complete genome sequence of Corynebacterium casei LMG S-19264T (=DSM 44701T), isolated from a smear-ripened cheese.</title>
        <authorList>
            <consortium name="US DOE Joint Genome Institute (JGI-PGF)"/>
            <person name="Walter F."/>
            <person name="Albersmeier A."/>
            <person name="Kalinowski J."/>
            <person name="Ruckert C."/>
        </authorList>
    </citation>
    <scope>NUCLEOTIDE SEQUENCE</scope>
    <source>
        <strain evidence="5">CCM 8711</strain>
    </source>
</reference>
<comment type="caution">
    <text evidence="5">The sequence shown here is derived from an EMBL/GenBank/DDBJ whole genome shotgun (WGS) entry which is preliminary data.</text>
</comment>
<dbReference type="Gene3D" id="1.10.10.60">
    <property type="entry name" value="Homeodomain-like"/>
    <property type="match status" value="1"/>
</dbReference>
<evidence type="ECO:0000256" key="2">
    <source>
        <dbReference type="ARBA" id="ARBA00023125"/>
    </source>
</evidence>
<dbReference type="PANTHER" id="PTHR43280:SF32">
    <property type="entry name" value="TRANSCRIPTIONAL REGULATORY PROTEIN"/>
    <property type="match status" value="1"/>
</dbReference>
<dbReference type="InterPro" id="IPR009057">
    <property type="entry name" value="Homeodomain-like_sf"/>
</dbReference>
<dbReference type="Pfam" id="PF12833">
    <property type="entry name" value="HTH_18"/>
    <property type="match status" value="1"/>
</dbReference>
<name>A0A917J8A8_9SPHI</name>